<keyword evidence="1" id="KW-0812">Transmembrane</keyword>
<evidence type="ECO:0000313" key="2">
    <source>
        <dbReference type="EMBL" id="KAF9070705.1"/>
    </source>
</evidence>
<organism evidence="2 3">
    <name type="scientific">Rhodocollybia butyracea</name>
    <dbReference type="NCBI Taxonomy" id="206335"/>
    <lineage>
        <taxon>Eukaryota</taxon>
        <taxon>Fungi</taxon>
        <taxon>Dikarya</taxon>
        <taxon>Basidiomycota</taxon>
        <taxon>Agaricomycotina</taxon>
        <taxon>Agaricomycetes</taxon>
        <taxon>Agaricomycetidae</taxon>
        <taxon>Agaricales</taxon>
        <taxon>Marasmiineae</taxon>
        <taxon>Omphalotaceae</taxon>
        <taxon>Rhodocollybia</taxon>
    </lineage>
</organism>
<feature type="transmembrane region" description="Helical" evidence="1">
    <location>
        <begin position="185"/>
        <end position="202"/>
    </location>
</feature>
<accession>A0A9P5PZ67</accession>
<evidence type="ECO:0000256" key="1">
    <source>
        <dbReference type="SAM" id="Phobius"/>
    </source>
</evidence>
<dbReference type="OrthoDB" id="3038990at2759"/>
<keyword evidence="1" id="KW-1133">Transmembrane helix</keyword>
<proteinExistence type="predicted"/>
<reference evidence="2" key="1">
    <citation type="submission" date="2020-11" db="EMBL/GenBank/DDBJ databases">
        <authorList>
            <consortium name="DOE Joint Genome Institute"/>
            <person name="Ahrendt S."/>
            <person name="Riley R."/>
            <person name="Andreopoulos W."/>
            <person name="Labutti K."/>
            <person name="Pangilinan J."/>
            <person name="Ruiz-Duenas F.J."/>
            <person name="Barrasa J.M."/>
            <person name="Sanchez-Garcia M."/>
            <person name="Camarero S."/>
            <person name="Miyauchi S."/>
            <person name="Serrano A."/>
            <person name="Linde D."/>
            <person name="Babiker R."/>
            <person name="Drula E."/>
            <person name="Ayuso-Fernandez I."/>
            <person name="Pacheco R."/>
            <person name="Padilla G."/>
            <person name="Ferreira P."/>
            <person name="Barriuso J."/>
            <person name="Kellner H."/>
            <person name="Castanera R."/>
            <person name="Alfaro M."/>
            <person name="Ramirez L."/>
            <person name="Pisabarro A.G."/>
            <person name="Kuo A."/>
            <person name="Tritt A."/>
            <person name="Lipzen A."/>
            <person name="He G."/>
            <person name="Yan M."/>
            <person name="Ng V."/>
            <person name="Cullen D."/>
            <person name="Martin F."/>
            <person name="Rosso M.-N."/>
            <person name="Henrissat B."/>
            <person name="Hibbett D."/>
            <person name="Martinez A.T."/>
            <person name="Grigoriev I.V."/>
        </authorList>
    </citation>
    <scope>NUCLEOTIDE SEQUENCE</scope>
    <source>
        <strain evidence="2">AH 40177</strain>
    </source>
</reference>
<feature type="transmembrane region" description="Helical" evidence="1">
    <location>
        <begin position="157"/>
        <end position="179"/>
    </location>
</feature>
<feature type="transmembrane region" description="Helical" evidence="1">
    <location>
        <begin position="41"/>
        <end position="63"/>
    </location>
</feature>
<keyword evidence="3" id="KW-1185">Reference proteome</keyword>
<keyword evidence="1" id="KW-0472">Membrane</keyword>
<name>A0A9P5PZ67_9AGAR</name>
<dbReference type="AlphaFoldDB" id="A0A9P5PZ67"/>
<comment type="caution">
    <text evidence="2">The sequence shown here is derived from an EMBL/GenBank/DDBJ whole genome shotgun (WGS) entry which is preliminary data.</text>
</comment>
<feature type="transmembrane region" description="Helical" evidence="1">
    <location>
        <begin position="75"/>
        <end position="98"/>
    </location>
</feature>
<dbReference type="EMBL" id="JADNRY010000038">
    <property type="protein sequence ID" value="KAF9070705.1"/>
    <property type="molecule type" value="Genomic_DNA"/>
</dbReference>
<evidence type="ECO:0000313" key="3">
    <source>
        <dbReference type="Proteomes" id="UP000772434"/>
    </source>
</evidence>
<sequence>MCEVTLTLTASAINVIAIVFTLFQFLLRVKVIYCEGNRLKTGFFVVLWMVASGGTSMTLAFGIPGCTIPSVDFSFWVPVLAVLVFDSCVFLAISYQIFKLSLMLVSTDPQFSPLGDEFGTGSRTRLSFTQSLKTRLLALAGKGLPSLFQAILHDGQFYYLISSATGVTTLSLLLNTSLLPAYRPLLVPIHSVLVNITAGYVFREVRLGRMREHELTLAFQQSTVEEILSLHSIHHDEEPEEAPS</sequence>
<protein>
    <submittedName>
        <fullName evidence="2">Uncharacterized protein</fullName>
    </submittedName>
</protein>
<gene>
    <name evidence="2" type="ORF">BDP27DRAFT_1323276</name>
</gene>
<feature type="transmembrane region" description="Helical" evidence="1">
    <location>
        <begin position="6"/>
        <end position="29"/>
    </location>
</feature>
<dbReference type="Proteomes" id="UP000772434">
    <property type="component" value="Unassembled WGS sequence"/>
</dbReference>